<reference evidence="2 3" key="1">
    <citation type="submission" date="2024-02" db="EMBL/GenBank/DDBJ databases">
        <authorList>
            <person name="Chen Y."/>
            <person name="Shah S."/>
            <person name="Dougan E. K."/>
            <person name="Thang M."/>
            <person name="Chan C."/>
        </authorList>
    </citation>
    <scope>NUCLEOTIDE SEQUENCE [LARGE SCALE GENOMIC DNA]</scope>
</reference>
<gene>
    <name evidence="2" type="ORF">CCMP2556_LOCUS19028</name>
</gene>
<accession>A0ABP0L2D8</accession>
<dbReference type="Gene3D" id="3.40.50.300">
    <property type="entry name" value="P-loop containing nucleotide triphosphate hydrolases"/>
    <property type="match status" value="1"/>
</dbReference>
<dbReference type="PANTHER" id="PTHR36978:SF4">
    <property type="entry name" value="P-LOOP CONTAINING NUCLEOSIDE TRIPHOSPHATE HYDROLASE PROTEIN"/>
    <property type="match status" value="1"/>
</dbReference>
<protein>
    <submittedName>
        <fullName evidence="2">Uncharacterized protein</fullName>
    </submittedName>
</protein>
<sequence length="262" mass="29610">MTFHILLLSWQLASALEVLDVGASRTGTQSLRAALDLLGYKTLHSGYDPGSREASCEYLFGNGTVEAAMKSLDGYDAAMDEPFHLLYREVMATFPESKFVYPAVDPEMWFASYDKLISEINTFFRSTNKMLRGLKRGLHVDLGPFDPDHLKNFGRSTLDKACDKCHSWGCRFGHSDAQDSKQQCIQSYRKHLQNLTQEPLAASLLLVVRTMKSVLPINNDTRRLSVDHRPPSELGYNVVWKQEHVTCGKLLEKELGSVLQRH</sequence>
<evidence type="ECO:0000313" key="2">
    <source>
        <dbReference type="EMBL" id="CAK9033328.1"/>
    </source>
</evidence>
<feature type="signal peptide" evidence="1">
    <location>
        <begin position="1"/>
        <end position="15"/>
    </location>
</feature>
<comment type="caution">
    <text evidence="2">The sequence shown here is derived from an EMBL/GenBank/DDBJ whole genome shotgun (WGS) entry which is preliminary data.</text>
</comment>
<dbReference type="PANTHER" id="PTHR36978">
    <property type="entry name" value="P-LOOP CONTAINING NUCLEOTIDE TRIPHOSPHATE HYDROLASE"/>
    <property type="match status" value="1"/>
</dbReference>
<organism evidence="2 3">
    <name type="scientific">Durusdinium trenchii</name>
    <dbReference type="NCBI Taxonomy" id="1381693"/>
    <lineage>
        <taxon>Eukaryota</taxon>
        <taxon>Sar</taxon>
        <taxon>Alveolata</taxon>
        <taxon>Dinophyceae</taxon>
        <taxon>Suessiales</taxon>
        <taxon>Symbiodiniaceae</taxon>
        <taxon>Durusdinium</taxon>
    </lineage>
</organism>
<evidence type="ECO:0000313" key="3">
    <source>
        <dbReference type="Proteomes" id="UP001642484"/>
    </source>
</evidence>
<name>A0ABP0L2D8_9DINO</name>
<dbReference type="Proteomes" id="UP001642484">
    <property type="component" value="Unassembled WGS sequence"/>
</dbReference>
<dbReference type="InterPro" id="IPR040632">
    <property type="entry name" value="Sulfotransfer_4"/>
</dbReference>
<dbReference type="InterPro" id="IPR027417">
    <property type="entry name" value="P-loop_NTPase"/>
</dbReference>
<feature type="chain" id="PRO_5045353843" evidence="1">
    <location>
        <begin position="16"/>
        <end position="262"/>
    </location>
</feature>
<proteinExistence type="predicted"/>
<keyword evidence="3" id="KW-1185">Reference proteome</keyword>
<dbReference type="EMBL" id="CAXAMN010011001">
    <property type="protein sequence ID" value="CAK9033328.1"/>
    <property type="molecule type" value="Genomic_DNA"/>
</dbReference>
<keyword evidence="1" id="KW-0732">Signal</keyword>
<dbReference type="Pfam" id="PF17784">
    <property type="entry name" value="Sulfotransfer_4"/>
    <property type="match status" value="1"/>
</dbReference>
<evidence type="ECO:0000256" key="1">
    <source>
        <dbReference type="SAM" id="SignalP"/>
    </source>
</evidence>
<dbReference type="SUPFAM" id="SSF52540">
    <property type="entry name" value="P-loop containing nucleoside triphosphate hydrolases"/>
    <property type="match status" value="1"/>
</dbReference>